<feature type="signal peptide" evidence="3">
    <location>
        <begin position="1"/>
        <end position="20"/>
    </location>
</feature>
<sequence length="291" mass="32215">MKSFGIYYLITIAFLVNCETQENVSFQVPFSSASSIFIPIQITKESPELRQIDQMSNLHESTELPEAMPTSDTGLSPKLSSSYSSSLSEITQASQVPQLPQTDSEISFGPEENNNLNEIFTEDDKLYIQGTIVPESKNVAKDFTSVPILTLTDPRVTTFGHINNGVVFEATKSSSAQAGIHTKSKRLRLEPWKIGLISAAVFFAVEAVVLIVYCFVCRKRRRAILSKSCDQDSEACDTINVESNDNTMTGVDETINGLLAQRNGDSSESTDYQEEQQRRTVQDGHVDYTSV</sequence>
<evidence type="ECO:0000313" key="5">
    <source>
        <dbReference type="Proteomes" id="UP000694892"/>
    </source>
</evidence>
<accession>A0A974DUP3</accession>
<keyword evidence="2" id="KW-0812">Transmembrane</keyword>
<gene>
    <name evidence="4" type="ORF">XELAEV_18010062mg</name>
</gene>
<dbReference type="Proteomes" id="UP000694892">
    <property type="component" value="Chromosome 1S"/>
</dbReference>
<keyword evidence="2" id="KW-0472">Membrane</keyword>
<feature type="compositionally biased region" description="Basic and acidic residues" evidence="1">
    <location>
        <begin position="275"/>
        <end position="291"/>
    </location>
</feature>
<reference evidence="5" key="1">
    <citation type="journal article" date="2016" name="Nature">
        <title>Genome evolution in the allotetraploid frog Xenopus laevis.</title>
        <authorList>
            <person name="Session A.M."/>
            <person name="Uno Y."/>
            <person name="Kwon T."/>
            <person name="Chapman J.A."/>
            <person name="Toyoda A."/>
            <person name="Takahashi S."/>
            <person name="Fukui A."/>
            <person name="Hikosaka A."/>
            <person name="Suzuki A."/>
            <person name="Kondo M."/>
            <person name="van Heeringen S.J."/>
            <person name="Quigley I."/>
            <person name="Heinz S."/>
            <person name="Ogino H."/>
            <person name="Ochi H."/>
            <person name="Hellsten U."/>
            <person name="Lyons J.B."/>
            <person name="Simakov O."/>
            <person name="Putnam N."/>
            <person name="Stites J."/>
            <person name="Kuroki Y."/>
            <person name="Tanaka T."/>
            <person name="Michiue T."/>
            <person name="Watanabe M."/>
            <person name="Bogdanovic O."/>
            <person name="Lister R."/>
            <person name="Georgiou G."/>
            <person name="Paranjpe S.S."/>
            <person name="van Kruijsbergen I."/>
            <person name="Shu S."/>
            <person name="Carlson J."/>
            <person name="Kinoshita T."/>
            <person name="Ohta Y."/>
            <person name="Mawaribuchi S."/>
            <person name="Jenkins J."/>
            <person name="Grimwood J."/>
            <person name="Schmutz J."/>
            <person name="Mitros T."/>
            <person name="Mozaffari S.V."/>
            <person name="Suzuki Y."/>
            <person name="Haramoto Y."/>
            <person name="Yamamoto T.S."/>
            <person name="Takagi C."/>
            <person name="Heald R."/>
            <person name="Miller K."/>
            <person name="Haudenschild C."/>
            <person name="Kitzman J."/>
            <person name="Nakayama T."/>
            <person name="Izutsu Y."/>
            <person name="Robert J."/>
            <person name="Fortriede J."/>
            <person name="Burns K."/>
            <person name="Lotay V."/>
            <person name="Karimi K."/>
            <person name="Yasuoka Y."/>
            <person name="Dichmann D.S."/>
            <person name="Flajnik M.F."/>
            <person name="Houston D.W."/>
            <person name="Shendure J."/>
            <person name="DuPasquier L."/>
            <person name="Vize P.D."/>
            <person name="Zorn A.M."/>
            <person name="Ito M."/>
            <person name="Marcotte E.M."/>
            <person name="Wallingford J.B."/>
            <person name="Ito Y."/>
            <person name="Asashima M."/>
            <person name="Ueno N."/>
            <person name="Matsuda Y."/>
            <person name="Veenstra G.J."/>
            <person name="Fujiyama A."/>
            <person name="Harland R.M."/>
            <person name="Taira M."/>
            <person name="Rokhsar D.S."/>
        </authorList>
    </citation>
    <scope>NUCLEOTIDE SEQUENCE [LARGE SCALE GENOMIC DNA]</scope>
    <source>
        <strain evidence="5">J</strain>
    </source>
</reference>
<evidence type="ECO:0000256" key="2">
    <source>
        <dbReference type="SAM" id="Phobius"/>
    </source>
</evidence>
<evidence type="ECO:0000256" key="3">
    <source>
        <dbReference type="SAM" id="SignalP"/>
    </source>
</evidence>
<proteinExistence type="predicted"/>
<keyword evidence="2" id="KW-1133">Transmembrane helix</keyword>
<feature type="region of interest" description="Disordered" evidence="1">
    <location>
        <begin position="262"/>
        <end position="291"/>
    </location>
</feature>
<evidence type="ECO:0000256" key="1">
    <source>
        <dbReference type="SAM" id="MobiDB-lite"/>
    </source>
</evidence>
<feature type="chain" id="PRO_5038076675" evidence="3">
    <location>
        <begin position="21"/>
        <end position="291"/>
    </location>
</feature>
<protein>
    <submittedName>
        <fullName evidence="4">Uncharacterized protein</fullName>
    </submittedName>
</protein>
<evidence type="ECO:0000313" key="4">
    <source>
        <dbReference type="EMBL" id="OCT97830.1"/>
    </source>
</evidence>
<feature type="transmembrane region" description="Helical" evidence="2">
    <location>
        <begin position="194"/>
        <end position="216"/>
    </location>
</feature>
<dbReference type="AlphaFoldDB" id="A0A974DUP3"/>
<dbReference type="EMBL" id="CM004467">
    <property type="protein sequence ID" value="OCT97830.1"/>
    <property type="molecule type" value="Genomic_DNA"/>
</dbReference>
<feature type="region of interest" description="Disordered" evidence="1">
    <location>
        <begin position="62"/>
        <end position="81"/>
    </location>
</feature>
<name>A0A974DUP3_XENLA</name>
<keyword evidence="3" id="KW-0732">Signal</keyword>
<organism evidence="4 5">
    <name type="scientific">Xenopus laevis</name>
    <name type="common">African clawed frog</name>
    <dbReference type="NCBI Taxonomy" id="8355"/>
    <lineage>
        <taxon>Eukaryota</taxon>
        <taxon>Metazoa</taxon>
        <taxon>Chordata</taxon>
        <taxon>Craniata</taxon>
        <taxon>Vertebrata</taxon>
        <taxon>Euteleostomi</taxon>
        <taxon>Amphibia</taxon>
        <taxon>Batrachia</taxon>
        <taxon>Anura</taxon>
        <taxon>Pipoidea</taxon>
        <taxon>Pipidae</taxon>
        <taxon>Xenopodinae</taxon>
        <taxon>Xenopus</taxon>
        <taxon>Xenopus</taxon>
    </lineage>
</organism>